<protein>
    <submittedName>
        <fullName evidence="2">Uncharacterized protein</fullName>
    </submittedName>
</protein>
<accession>A0ABQ4W6G3</accession>
<comment type="caution">
    <text evidence="2">The sequence shown here is derived from an EMBL/GenBank/DDBJ whole genome shotgun (WGS) entry which is preliminary data.</text>
</comment>
<keyword evidence="3" id="KW-1185">Reference proteome</keyword>
<dbReference type="RefSeq" id="WP_236247240.1">
    <property type="nucleotide sequence ID" value="NZ_BQKM01000015.1"/>
</dbReference>
<gene>
    <name evidence="2" type="ORF">TUM20286_48110</name>
</gene>
<feature type="compositionally biased region" description="Acidic residues" evidence="1">
    <location>
        <begin position="142"/>
        <end position="169"/>
    </location>
</feature>
<evidence type="ECO:0000313" key="3">
    <source>
        <dbReference type="Proteomes" id="UP001054892"/>
    </source>
</evidence>
<evidence type="ECO:0000313" key="2">
    <source>
        <dbReference type="EMBL" id="GJN55059.1"/>
    </source>
</evidence>
<proteinExistence type="predicted"/>
<feature type="region of interest" description="Disordered" evidence="1">
    <location>
        <begin position="140"/>
        <end position="169"/>
    </location>
</feature>
<dbReference type="Proteomes" id="UP001054892">
    <property type="component" value="Unassembled WGS sequence"/>
</dbReference>
<name>A0ABQ4W6G3_9PSED</name>
<evidence type="ECO:0000256" key="1">
    <source>
        <dbReference type="SAM" id="MobiDB-lite"/>
    </source>
</evidence>
<organism evidence="2 3">
    <name type="scientific">Pseudomonas tohonis</name>
    <dbReference type="NCBI Taxonomy" id="2725477"/>
    <lineage>
        <taxon>Bacteria</taxon>
        <taxon>Pseudomonadati</taxon>
        <taxon>Pseudomonadota</taxon>
        <taxon>Gammaproteobacteria</taxon>
        <taxon>Pseudomonadales</taxon>
        <taxon>Pseudomonadaceae</taxon>
        <taxon>Pseudomonas</taxon>
    </lineage>
</organism>
<reference evidence="2 3" key="1">
    <citation type="submission" date="2021-12" db="EMBL/GenBank/DDBJ databases">
        <title>Characterization of novel class B3 metallo-beta-lactamase from novel Pseudomonas species.</title>
        <authorList>
            <person name="Yamada K."/>
            <person name="Aoki K."/>
            <person name="Ishii Y."/>
        </authorList>
    </citation>
    <scope>NUCLEOTIDE SEQUENCE [LARGE SCALE GENOMIC DNA]</scope>
    <source>
        <strain evidence="2 3">TUM20286</strain>
    </source>
</reference>
<sequence>MRIEQHIVAAWAARLSGQVVSDVVRSLEGMEATLSGDSDLKNAWEEVCAQVQGEESVDWSIYEDAIEELLYSVVERLDRDAQLALWALTDEGWDYIYDRHSDPDGAVGAPLNTGDILTQLKGKVLSAAADYESPSLNRYIWSEDDPECDEDEEYDEDEAEEENEEDGDFEEPIFSIHREQIEAFDLESSLGFLRTLVPLRDPQYAWSWKGILSLSISDYDDDPRELFEIPEVRRYLHGLDQEWPFWFLFLTPPSIRLVGMCLASAVTVAPGKVFMAPENFYRFMERGFGAVNHLFDHYGFPESESEALSKGVSQIFAN</sequence>
<dbReference type="EMBL" id="BQKM01000015">
    <property type="protein sequence ID" value="GJN55059.1"/>
    <property type="molecule type" value="Genomic_DNA"/>
</dbReference>